<dbReference type="InterPro" id="IPR005302">
    <property type="entry name" value="MoCF_Sase_C"/>
</dbReference>
<dbReference type="Pfam" id="PF03473">
    <property type="entry name" value="MOSC"/>
    <property type="match status" value="1"/>
</dbReference>
<dbReference type="GO" id="GO:0003824">
    <property type="term" value="F:catalytic activity"/>
    <property type="evidence" value="ECO:0007669"/>
    <property type="project" value="InterPro"/>
</dbReference>
<dbReference type="PANTHER" id="PTHR30212">
    <property type="entry name" value="PROTEIN YIIM"/>
    <property type="match status" value="1"/>
</dbReference>
<dbReference type="SUPFAM" id="SSF50800">
    <property type="entry name" value="PK beta-barrel domain-like"/>
    <property type="match status" value="1"/>
</dbReference>
<protein>
    <submittedName>
        <fullName evidence="2">MOSC domain-containing protein YiiM</fullName>
    </submittedName>
</protein>
<dbReference type="PANTHER" id="PTHR30212:SF2">
    <property type="entry name" value="PROTEIN YIIM"/>
    <property type="match status" value="1"/>
</dbReference>
<dbReference type="PROSITE" id="PS51340">
    <property type="entry name" value="MOSC"/>
    <property type="match status" value="1"/>
</dbReference>
<accession>A0A285RE33</accession>
<organism evidence="2 3">
    <name type="scientific">Stappia indica</name>
    <dbReference type="NCBI Taxonomy" id="538381"/>
    <lineage>
        <taxon>Bacteria</taxon>
        <taxon>Pseudomonadati</taxon>
        <taxon>Pseudomonadota</taxon>
        <taxon>Alphaproteobacteria</taxon>
        <taxon>Hyphomicrobiales</taxon>
        <taxon>Stappiaceae</taxon>
        <taxon>Stappia</taxon>
    </lineage>
</organism>
<evidence type="ECO:0000313" key="2">
    <source>
        <dbReference type="EMBL" id="SOB90637.1"/>
    </source>
</evidence>
<reference evidence="2 3" key="1">
    <citation type="submission" date="2017-08" db="EMBL/GenBank/DDBJ databases">
        <authorList>
            <person name="de Groot N.N."/>
        </authorList>
    </citation>
    <scope>NUCLEOTIDE SEQUENCE [LARGE SCALE GENOMIC DNA]</scope>
    <source>
        <strain evidence="2 3">USBA 352</strain>
    </source>
</reference>
<dbReference type="Pfam" id="PF03475">
    <property type="entry name" value="YiiM_3-alpha"/>
    <property type="match status" value="1"/>
</dbReference>
<evidence type="ECO:0000259" key="1">
    <source>
        <dbReference type="PROSITE" id="PS51340"/>
    </source>
</evidence>
<evidence type="ECO:0000313" key="3">
    <source>
        <dbReference type="Proteomes" id="UP000219331"/>
    </source>
</evidence>
<dbReference type="OrthoDB" id="9786134at2"/>
<feature type="domain" description="MOSC" evidence="1">
    <location>
        <begin position="30"/>
        <end position="167"/>
    </location>
</feature>
<dbReference type="Proteomes" id="UP000219331">
    <property type="component" value="Unassembled WGS sequence"/>
</dbReference>
<dbReference type="GO" id="GO:0030170">
    <property type="term" value="F:pyridoxal phosphate binding"/>
    <property type="evidence" value="ECO:0007669"/>
    <property type="project" value="InterPro"/>
</dbReference>
<dbReference type="InterPro" id="IPR005163">
    <property type="entry name" value="Tri_helical_YiiM-like"/>
</dbReference>
<name>A0A285RE33_9HYPH</name>
<dbReference type="Gene3D" id="2.40.33.20">
    <property type="entry name" value="PK beta-barrel domain-like"/>
    <property type="match status" value="1"/>
</dbReference>
<dbReference type="RefSeq" id="WP_097173789.1">
    <property type="nucleotide sequence ID" value="NZ_OBML01000001.1"/>
</dbReference>
<gene>
    <name evidence="2" type="ORF">SAMN05421512_101477</name>
</gene>
<dbReference type="InterPro" id="IPR052353">
    <property type="entry name" value="Benzoxazolinone_Detox_Enz"/>
</dbReference>
<keyword evidence="3" id="KW-1185">Reference proteome</keyword>
<dbReference type="InterPro" id="IPR011037">
    <property type="entry name" value="Pyrv_Knase-like_insert_dom_sf"/>
</dbReference>
<dbReference type="STRING" id="538381.GCA_001696535_01604"/>
<dbReference type="EMBL" id="OBML01000001">
    <property type="protein sequence ID" value="SOB90637.1"/>
    <property type="molecule type" value="Genomic_DNA"/>
</dbReference>
<sequence>MQTTATVTGLYIGKARERWEGKPPSAIGKQSVRGPLEVGLDGFEEDEQADREVHGGPEKALHHYPADHYAYWAARWPEHVERLVAGGFGENISTLGITEADVCLGDRFTIGSTLVEICQGRQPCWKLPAHTRIDEMAMAMQKSGRTGWYYRVLEGGRISVGDKMELSARPCPDWSLDKVIAARFDPRLDPAVAAAIAALAPLSASWRAAFEKKSKASFSEDTSARLNGD</sequence>
<dbReference type="AlphaFoldDB" id="A0A285RE33"/>
<proteinExistence type="predicted"/>
<dbReference type="GO" id="GO:0030151">
    <property type="term" value="F:molybdenum ion binding"/>
    <property type="evidence" value="ECO:0007669"/>
    <property type="project" value="InterPro"/>
</dbReference>